<evidence type="ECO:0000313" key="4">
    <source>
        <dbReference type="EMBL" id="MDR8433804.1"/>
    </source>
</evidence>
<keyword evidence="2" id="KW-0479">Metal-binding</keyword>
<evidence type="ECO:0000256" key="3">
    <source>
        <dbReference type="ARBA" id="ARBA00022833"/>
    </source>
</evidence>
<gene>
    <name evidence="4" type="ORF">FPK63_22475</name>
</gene>
<dbReference type="AlphaFoldDB" id="A0ABD5DUC9"/>
<dbReference type="EMBL" id="VMAF01000729">
    <property type="protein sequence ID" value="MDR8433804.1"/>
    <property type="molecule type" value="Genomic_DNA"/>
</dbReference>
<organism evidence="4">
    <name type="scientific">Acinetobacter baumannii</name>
    <dbReference type="NCBI Taxonomy" id="470"/>
    <lineage>
        <taxon>Bacteria</taxon>
        <taxon>Pseudomonadati</taxon>
        <taxon>Pseudomonadota</taxon>
        <taxon>Gammaproteobacteria</taxon>
        <taxon>Moraxellales</taxon>
        <taxon>Moraxellaceae</taxon>
        <taxon>Acinetobacter</taxon>
        <taxon>Acinetobacter calcoaceticus/baumannii complex</taxon>
    </lineage>
</organism>
<feature type="non-terminal residue" evidence="4">
    <location>
        <position position="1"/>
    </location>
</feature>
<evidence type="ECO:0000256" key="1">
    <source>
        <dbReference type="ARBA" id="ARBA00001947"/>
    </source>
</evidence>
<reference evidence="4" key="1">
    <citation type="submission" date="2019-07" db="EMBL/GenBank/DDBJ databases">
        <title>Biological characteristics of mucoid Acinetobacter baumannii from a general hospital in China.</title>
        <authorList>
            <person name="Hua X."/>
            <person name="Yu Y."/>
        </authorList>
    </citation>
    <scope>NUCLEOTIDE SEQUENCE</scope>
    <source>
        <strain evidence="4">N8</strain>
    </source>
</reference>
<sequence length="94" mass="10111">VDHHPYRLRFAHQTYGVIPVNFDEVDAAEFIIQNTTGYRGVDAVIDAVGFEAKGSMLETVMTNLKLEGSSGSALRQCIAAVRRGGVVSVPGVYA</sequence>
<dbReference type="GO" id="GO:0046872">
    <property type="term" value="F:metal ion binding"/>
    <property type="evidence" value="ECO:0007669"/>
    <property type="project" value="UniProtKB-KW"/>
</dbReference>
<keyword evidence="3" id="KW-0862">Zinc</keyword>
<evidence type="ECO:0000256" key="2">
    <source>
        <dbReference type="ARBA" id="ARBA00022723"/>
    </source>
</evidence>
<dbReference type="PANTHER" id="PTHR42813:SF2">
    <property type="entry name" value="DEHYDROGENASE, ZINC-CONTAINING, PUTATIVE (AFU_ORTHOLOGUE AFUA_2G02810)-RELATED"/>
    <property type="match status" value="1"/>
</dbReference>
<feature type="non-terminal residue" evidence="4">
    <location>
        <position position="94"/>
    </location>
</feature>
<dbReference type="PANTHER" id="PTHR42813">
    <property type="entry name" value="ZINC-TYPE ALCOHOL DEHYDROGENASE-LIKE"/>
    <property type="match status" value="1"/>
</dbReference>
<name>A0ABD5DUC9_ACIBA</name>
<proteinExistence type="predicted"/>
<dbReference type="Gene3D" id="3.40.50.720">
    <property type="entry name" value="NAD(P)-binding Rossmann-like Domain"/>
    <property type="match status" value="1"/>
</dbReference>
<dbReference type="InterPro" id="IPR036291">
    <property type="entry name" value="NAD(P)-bd_dom_sf"/>
</dbReference>
<comment type="cofactor">
    <cofactor evidence="1">
        <name>Zn(2+)</name>
        <dbReference type="ChEBI" id="CHEBI:29105"/>
    </cofactor>
</comment>
<dbReference type="SUPFAM" id="SSF51735">
    <property type="entry name" value="NAD(P)-binding Rossmann-fold domains"/>
    <property type="match status" value="1"/>
</dbReference>
<accession>A0ABD5DUC9</accession>
<protein>
    <submittedName>
        <fullName evidence="4">Glutathione-dependent formaldehyde dehydrogenase</fullName>
    </submittedName>
</protein>
<comment type="caution">
    <text evidence="4">The sequence shown here is derived from an EMBL/GenBank/DDBJ whole genome shotgun (WGS) entry which is preliminary data.</text>
</comment>